<name>A0A2T9JLM9_9CAUL</name>
<sequence length="155" mass="15889">MIRSTAVFAVCLLLAGCGDGPLGAAEGAASAPADAPAGVAPGPDYAGDFDLAGTEPFWAGRVRETVLTLDRMEGGAVSLPNPGVRIDGEQGVWDAEQPGEAGAEGHRLVFRLTPQPCSDGMSDRVFSHAAEVWLDGATLKGCAARTEDLAKQGRP</sequence>
<dbReference type="EMBL" id="QDKQ01000064">
    <property type="protein sequence ID" value="PVM84576.1"/>
    <property type="molecule type" value="Genomic_DNA"/>
</dbReference>
<keyword evidence="3" id="KW-1185">Reference proteome</keyword>
<comment type="caution">
    <text evidence="2">The sequence shown here is derived from an EMBL/GenBank/DDBJ whole genome shotgun (WGS) entry which is preliminary data.</text>
</comment>
<dbReference type="OrthoDB" id="5489750at2"/>
<keyword evidence="1" id="KW-0732">Signal</keyword>
<evidence type="ECO:0000313" key="3">
    <source>
        <dbReference type="Proteomes" id="UP000245073"/>
    </source>
</evidence>
<evidence type="ECO:0000313" key="2">
    <source>
        <dbReference type="EMBL" id="PVM84576.1"/>
    </source>
</evidence>
<dbReference type="Proteomes" id="UP000245073">
    <property type="component" value="Unassembled WGS sequence"/>
</dbReference>
<evidence type="ECO:0008006" key="4">
    <source>
        <dbReference type="Google" id="ProtNLM"/>
    </source>
</evidence>
<dbReference type="AlphaFoldDB" id="A0A2T9JLM9"/>
<dbReference type="RefSeq" id="WP_109102376.1">
    <property type="nucleotide sequence ID" value="NZ_QDKQ01000064.1"/>
</dbReference>
<dbReference type="PROSITE" id="PS51257">
    <property type="entry name" value="PROKAR_LIPOPROTEIN"/>
    <property type="match status" value="1"/>
</dbReference>
<reference evidence="2 3" key="1">
    <citation type="submission" date="2018-04" db="EMBL/GenBank/DDBJ databases">
        <title>The genome sequence of Caulobacter sp. 744.</title>
        <authorList>
            <person name="Gao J."/>
            <person name="Sun J."/>
        </authorList>
    </citation>
    <scope>NUCLEOTIDE SEQUENCE [LARGE SCALE GENOMIC DNA]</scope>
    <source>
        <strain evidence="2 3">774</strain>
    </source>
</reference>
<protein>
    <recommendedName>
        <fullName evidence="4">Lipoprotein</fullName>
    </recommendedName>
</protein>
<proteinExistence type="predicted"/>
<evidence type="ECO:0000256" key="1">
    <source>
        <dbReference type="SAM" id="SignalP"/>
    </source>
</evidence>
<feature type="chain" id="PRO_5015419777" description="Lipoprotein" evidence="1">
    <location>
        <begin position="25"/>
        <end position="155"/>
    </location>
</feature>
<feature type="signal peptide" evidence="1">
    <location>
        <begin position="1"/>
        <end position="24"/>
    </location>
</feature>
<accession>A0A2T9JLM9</accession>
<organism evidence="2 3">
    <name type="scientific">Caulobacter endophyticus</name>
    <dbReference type="NCBI Taxonomy" id="2172652"/>
    <lineage>
        <taxon>Bacteria</taxon>
        <taxon>Pseudomonadati</taxon>
        <taxon>Pseudomonadota</taxon>
        <taxon>Alphaproteobacteria</taxon>
        <taxon>Caulobacterales</taxon>
        <taxon>Caulobacteraceae</taxon>
        <taxon>Caulobacter</taxon>
    </lineage>
</organism>
<gene>
    <name evidence="2" type="ORF">DDF67_18820</name>
</gene>